<dbReference type="InterPro" id="IPR016193">
    <property type="entry name" value="Cytidine_deaminase-like"/>
</dbReference>
<sequence length="186" mass="20470">MSNDRDFQRMRLALTQARRALQLGEVPIGCIIFSEKGEVLARSGNRCNELINSTRHAELEALQVSRLLLGETFHSEIQKAELFVTCEPCIMCAGALLTVGIRRVVFGCRNDRFGGCGSVLELNDGSCGLPEGGKPFDCIGGILEEESIALLRLFYEGPNPNAPRPKKKNRKNKQASLEPSFTTEIS</sequence>
<comment type="caution">
    <text evidence="6">The sequence shown here is derived from an EMBL/GenBank/DDBJ whole genome shotgun (WGS) entry which is preliminary data.</text>
</comment>
<feature type="domain" description="CMP/dCMP-type deaminase" evidence="5">
    <location>
        <begin position="4"/>
        <end position="127"/>
    </location>
</feature>
<dbReference type="PANTHER" id="PTHR11079">
    <property type="entry name" value="CYTOSINE DEAMINASE FAMILY MEMBER"/>
    <property type="match status" value="1"/>
</dbReference>
<reference evidence="6" key="1">
    <citation type="journal article" date="2022" name="Proc. Natl. Acad. Sci. U.S.A.">
        <title>Life cycle and functional genomics of the unicellular red alga Galdieria for elucidating algal and plant evolution and industrial use.</title>
        <authorList>
            <person name="Hirooka S."/>
            <person name="Itabashi T."/>
            <person name="Ichinose T.M."/>
            <person name="Onuma R."/>
            <person name="Fujiwara T."/>
            <person name="Yamashita S."/>
            <person name="Jong L.W."/>
            <person name="Tomita R."/>
            <person name="Iwane A.H."/>
            <person name="Miyagishima S.Y."/>
        </authorList>
    </citation>
    <scope>NUCLEOTIDE SEQUENCE</scope>
    <source>
        <strain evidence="6">NBRC 102759</strain>
    </source>
</reference>
<dbReference type="AlphaFoldDB" id="A0A9C7PSD6"/>
<dbReference type="Pfam" id="PF00383">
    <property type="entry name" value="dCMP_cyt_deam_1"/>
    <property type="match status" value="1"/>
</dbReference>
<gene>
    <name evidence="6" type="ORF">GpartN1_g1634.t1</name>
</gene>
<evidence type="ECO:0000256" key="1">
    <source>
        <dbReference type="ARBA" id="ARBA00022723"/>
    </source>
</evidence>
<dbReference type="CDD" id="cd01285">
    <property type="entry name" value="nucleoside_deaminase"/>
    <property type="match status" value="1"/>
</dbReference>
<dbReference type="GO" id="GO:0002100">
    <property type="term" value="P:tRNA wobble adenosine to inosine editing"/>
    <property type="evidence" value="ECO:0007669"/>
    <property type="project" value="InterPro"/>
</dbReference>
<dbReference type="PROSITE" id="PS51747">
    <property type="entry name" value="CYT_DCMP_DEAMINASES_2"/>
    <property type="match status" value="1"/>
</dbReference>
<keyword evidence="1" id="KW-0479">Metal-binding</keyword>
<organism evidence="6 7">
    <name type="scientific">Galdieria partita</name>
    <dbReference type="NCBI Taxonomy" id="83374"/>
    <lineage>
        <taxon>Eukaryota</taxon>
        <taxon>Rhodophyta</taxon>
        <taxon>Bangiophyceae</taxon>
        <taxon>Galdieriales</taxon>
        <taxon>Galdieriaceae</taxon>
        <taxon>Galdieria</taxon>
    </lineage>
</organism>
<evidence type="ECO:0000313" key="7">
    <source>
        <dbReference type="Proteomes" id="UP001061958"/>
    </source>
</evidence>
<evidence type="ECO:0000259" key="5">
    <source>
        <dbReference type="PROSITE" id="PS51747"/>
    </source>
</evidence>
<evidence type="ECO:0000313" key="6">
    <source>
        <dbReference type="EMBL" id="GJQ09843.1"/>
    </source>
</evidence>
<evidence type="ECO:0000256" key="4">
    <source>
        <dbReference type="SAM" id="MobiDB-lite"/>
    </source>
</evidence>
<dbReference type="PANTHER" id="PTHR11079:SF149">
    <property type="entry name" value="TRNA-SPECIFIC ADENOSINE DEAMINASE 2"/>
    <property type="match status" value="1"/>
</dbReference>
<dbReference type="InterPro" id="IPR016192">
    <property type="entry name" value="APOBEC/CMP_deaminase_Zn-bd"/>
</dbReference>
<reference evidence="6" key="2">
    <citation type="submission" date="2022-01" db="EMBL/GenBank/DDBJ databases">
        <authorList>
            <person name="Hirooka S."/>
            <person name="Miyagishima S.Y."/>
        </authorList>
    </citation>
    <scope>NUCLEOTIDE SEQUENCE</scope>
    <source>
        <strain evidence="6">NBRC 102759</strain>
    </source>
</reference>
<feature type="region of interest" description="Disordered" evidence="4">
    <location>
        <begin position="159"/>
        <end position="186"/>
    </location>
</feature>
<dbReference type="EMBL" id="BQMJ01000011">
    <property type="protein sequence ID" value="GJQ09843.1"/>
    <property type="molecule type" value="Genomic_DNA"/>
</dbReference>
<feature type="compositionally biased region" description="Polar residues" evidence="4">
    <location>
        <begin position="174"/>
        <end position="186"/>
    </location>
</feature>
<dbReference type="SUPFAM" id="SSF53927">
    <property type="entry name" value="Cytidine deaminase-like"/>
    <property type="match status" value="1"/>
</dbReference>
<proteinExistence type="predicted"/>
<dbReference type="InterPro" id="IPR002125">
    <property type="entry name" value="CMP_dCMP_dom"/>
</dbReference>
<dbReference type="OrthoDB" id="1701769at2759"/>
<dbReference type="GO" id="GO:0052717">
    <property type="term" value="F:tRNA-specific adenosine-34 deaminase activity"/>
    <property type="evidence" value="ECO:0007669"/>
    <property type="project" value="UniProtKB-EC"/>
</dbReference>
<evidence type="ECO:0000256" key="3">
    <source>
        <dbReference type="ARBA" id="ARBA00022833"/>
    </source>
</evidence>
<dbReference type="Gene3D" id="3.40.140.10">
    <property type="entry name" value="Cytidine Deaminase, domain 2"/>
    <property type="match status" value="1"/>
</dbReference>
<keyword evidence="7" id="KW-1185">Reference proteome</keyword>
<evidence type="ECO:0000256" key="2">
    <source>
        <dbReference type="ARBA" id="ARBA00022801"/>
    </source>
</evidence>
<accession>A0A9C7PSD6</accession>
<name>A0A9C7PSD6_9RHOD</name>
<feature type="compositionally biased region" description="Basic residues" evidence="4">
    <location>
        <begin position="164"/>
        <end position="173"/>
    </location>
</feature>
<keyword evidence="2" id="KW-0378">Hydrolase</keyword>
<dbReference type="Proteomes" id="UP001061958">
    <property type="component" value="Unassembled WGS sequence"/>
</dbReference>
<protein>
    <recommendedName>
        <fullName evidence="5">CMP/dCMP-type deaminase domain-containing protein</fullName>
    </recommendedName>
</protein>
<dbReference type="PROSITE" id="PS00903">
    <property type="entry name" value="CYT_DCMP_DEAMINASES_1"/>
    <property type="match status" value="1"/>
</dbReference>
<dbReference type="GO" id="GO:0008270">
    <property type="term" value="F:zinc ion binding"/>
    <property type="evidence" value="ECO:0007669"/>
    <property type="project" value="InterPro"/>
</dbReference>
<keyword evidence="3" id="KW-0862">Zinc</keyword>